<dbReference type="RefSeq" id="WP_186747936.1">
    <property type="nucleotide sequence ID" value="NZ_CP060394.1"/>
</dbReference>
<organism evidence="1 2">
    <name type="scientific">Alloacidobacterium dinghuense</name>
    <dbReference type="NCBI Taxonomy" id="2763107"/>
    <lineage>
        <taxon>Bacteria</taxon>
        <taxon>Pseudomonadati</taxon>
        <taxon>Acidobacteriota</taxon>
        <taxon>Terriglobia</taxon>
        <taxon>Terriglobales</taxon>
        <taxon>Acidobacteriaceae</taxon>
        <taxon>Alloacidobacterium</taxon>
    </lineage>
</organism>
<sequence length="62" mass="7014">MASAVSNQAHASVRTIFSHDEIGVSWDQIVKYGWQRLQQMFRAGKLAQMPNKAQKDVIVLDL</sequence>
<dbReference type="EMBL" id="CP060394">
    <property type="protein sequence ID" value="QNI35223.1"/>
    <property type="molecule type" value="Genomic_DNA"/>
</dbReference>
<name>A0A7G8BRQ3_9BACT</name>
<evidence type="ECO:0000313" key="1">
    <source>
        <dbReference type="EMBL" id="QNI35223.1"/>
    </source>
</evidence>
<proteinExistence type="predicted"/>
<keyword evidence="2" id="KW-1185">Reference proteome</keyword>
<gene>
    <name evidence="1" type="ORF">H7849_01855</name>
</gene>
<dbReference type="AlphaFoldDB" id="A0A7G8BRQ3"/>
<dbReference type="Proteomes" id="UP000515312">
    <property type="component" value="Chromosome"/>
</dbReference>
<evidence type="ECO:0000313" key="2">
    <source>
        <dbReference type="Proteomes" id="UP000515312"/>
    </source>
</evidence>
<accession>A0A7G8BRQ3</accession>
<reference evidence="1 2" key="1">
    <citation type="submission" date="2020-08" db="EMBL/GenBank/DDBJ databases">
        <title>Edaphobacter telluris sp. nov. and Acidobacterium dinghuensis sp. nov., two acidobacteria isolated from forest soil.</title>
        <authorList>
            <person name="Fu J."/>
            <person name="Qiu L."/>
        </authorList>
    </citation>
    <scope>NUCLEOTIDE SEQUENCE [LARGE SCALE GENOMIC DNA]</scope>
    <source>
        <strain evidence="1">4Y35</strain>
    </source>
</reference>
<dbReference type="KEGG" id="adin:H7849_01855"/>
<protein>
    <submittedName>
        <fullName evidence="1">Uncharacterized protein</fullName>
    </submittedName>
</protein>